<reference evidence="1 2" key="1">
    <citation type="submission" date="2015-07" db="EMBL/GenBank/DDBJ databases">
        <authorList>
            <person name="Noorani M."/>
        </authorList>
    </citation>
    <scope>NUCLEOTIDE SEQUENCE [LARGE SCALE GENOMIC DNA]</scope>
    <source>
        <strain evidence="1">BBA 69670</strain>
    </source>
</reference>
<sequence length="556" mass="63299">MIEELENAGNAFRAALDQYLSVCLKIGELSLRPGVLRNTPQRHLDAIHSEIAYFSSYESKLRQVEAAARRIRNHLPEAVPIASLPNEILIHIFQLVAKPCNLIVPHYGDSESDKSINPSGNSKQRHEKACSQSLEKFPTYLDNLTHVCSDWRKTAISCPSLWTHIDIIAHESFHLKLLARARTYVARAAQLPLELHFADVIPFNFNGLLLRIFLSSTYHRVESLNIAVVHNCRKFYDCIFDELFSPRASRPNIFTKLTTHFPMANDRFNEFDVWPGSTNSFHFTTLHLRGLFPPWDSGAYSNLIDLRLTASRDERWAGISESQLRGILVASPRLRIFHFALKLTDWQPDDESVLPVRLDDLEILSINTYRAECRTVVKLGHVLRLISPGSKPLQLAISHDFYTYGPTNVDIYEDDFSTEELARFFQRSNITDFCSKYQWPYMDRLLGYATNLQNLTLTSYIIGLTSGSSVPAPSATTSPLNSFTLHRCVLSLAALEVLLQQRPTNLLILSKCKWIINDTFLDWDPIGEISELLQRYPVTKATFKSLSTSADWALID</sequence>
<dbReference type="Proteomes" id="UP000044841">
    <property type="component" value="Unassembled WGS sequence"/>
</dbReference>
<proteinExistence type="predicted"/>
<evidence type="ECO:0000313" key="1">
    <source>
        <dbReference type="EMBL" id="CUA74499.1"/>
    </source>
</evidence>
<evidence type="ECO:0000313" key="2">
    <source>
        <dbReference type="Proteomes" id="UP000044841"/>
    </source>
</evidence>
<keyword evidence="2" id="KW-1185">Reference proteome</keyword>
<gene>
    <name evidence="1" type="ORF">RSOLAG22IIIB_11256</name>
</gene>
<dbReference type="Gene3D" id="1.20.1280.50">
    <property type="match status" value="1"/>
</dbReference>
<dbReference type="EMBL" id="CYGV01001451">
    <property type="protein sequence ID" value="CUA74499.1"/>
    <property type="molecule type" value="Genomic_DNA"/>
</dbReference>
<name>A0A0K6G837_9AGAM</name>
<dbReference type="AlphaFoldDB" id="A0A0K6G837"/>
<accession>A0A0K6G837</accession>
<organism evidence="1 2">
    <name type="scientific">Rhizoctonia solani</name>
    <dbReference type="NCBI Taxonomy" id="456999"/>
    <lineage>
        <taxon>Eukaryota</taxon>
        <taxon>Fungi</taxon>
        <taxon>Dikarya</taxon>
        <taxon>Basidiomycota</taxon>
        <taxon>Agaricomycotina</taxon>
        <taxon>Agaricomycetes</taxon>
        <taxon>Cantharellales</taxon>
        <taxon>Ceratobasidiaceae</taxon>
        <taxon>Rhizoctonia</taxon>
    </lineage>
</organism>
<protein>
    <submittedName>
        <fullName evidence="1">Uncharacterized protein</fullName>
    </submittedName>
</protein>